<proteinExistence type="predicted"/>
<dbReference type="Gene3D" id="3.30.450.40">
    <property type="match status" value="1"/>
</dbReference>
<dbReference type="Gene3D" id="1.10.10.10">
    <property type="entry name" value="Winged helix-like DNA-binding domain superfamily/Winged helix DNA-binding domain"/>
    <property type="match status" value="1"/>
</dbReference>
<dbReference type="AlphaFoldDB" id="X0S9M2"/>
<feature type="region of interest" description="Disordered" evidence="4">
    <location>
        <begin position="258"/>
        <end position="279"/>
    </location>
</feature>
<protein>
    <recommendedName>
        <fullName evidence="8">HTH iclR-type domain-containing protein</fullName>
    </recommendedName>
</protein>
<dbReference type="InterPro" id="IPR005471">
    <property type="entry name" value="Tscrpt_reg_IclR_N"/>
</dbReference>
<sequence>MEQRSAMANNPRRNTVQSLERGLGVLEAVSAANGPIGITELSRQLGLAKGSVSRLVTTLVKLNFLVRDPETRKYQLGLKLWELGSKSITRLDIRGVARPVMEELHRVTGETVHLTVLSSEGKMVFLDKLDSTRSIRPNVQLGAHLPVHCVANGKAVLAFLPENQVAAILANRLQRFTDTTITKKGDLMAVVEGIRGTGYAVNAGEFREDVSGVAAAICDHTNYAVAALGISLPSSRMTEAEARKLGILVAEKAREISTTLGSQHDEASRGSSPSSRGGA</sequence>
<gene>
    <name evidence="7" type="ORF">S01H1_10469</name>
</gene>
<reference evidence="7" key="1">
    <citation type="journal article" date="2014" name="Front. Microbiol.">
        <title>High frequency of phylogenetically diverse reductive dehalogenase-homologous genes in deep subseafloor sedimentary metagenomes.</title>
        <authorList>
            <person name="Kawai M."/>
            <person name="Futagami T."/>
            <person name="Toyoda A."/>
            <person name="Takaki Y."/>
            <person name="Nishi S."/>
            <person name="Hori S."/>
            <person name="Arai W."/>
            <person name="Tsubouchi T."/>
            <person name="Morono Y."/>
            <person name="Uchiyama I."/>
            <person name="Ito T."/>
            <person name="Fujiyama A."/>
            <person name="Inagaki F."/>
            <person name="Takami H."/>
        </authorList>
    </citation>
    <scope>NUCLEOTIDE SEQUENCE</scope>
    <source>
        <strain evidence="7">Expedition CK06-06</strain>
    </source>
</reference>
<dbReference type="FunFam" id="1.10.10.10:FF:000056">
    <property type="entry name" value="IclR family transcriptional regulator"/>
    <property type="match status" value="1"/>
</dbReference>
<dbReference type="InterPro" id="IPR036390">
    <property type="entry name" value="WH_DNA-bd_sf"/>
</dbReference>
<dbReference type="InterPro" id="IPR036388">
    <property type="entry name" value="WH-like_DNA-bd_sf"/>
</dbReference>
<dbReference type="PROSITE" id="PS51077">
    <property type="entry name" value="HTH_ICLR"/>
    <property type="match status" value="1"/>
</dbReference>
<dbReference type="GO" id="GO:0003700">
    <property type="term" value="F:DNA-binding transcription factor activity"/>
    <property type="evidence" value="ECO:0007669"/>
    <property type="project" value="TreeGrafter"/>
</dbReference>
<keyword evidence="2" id="KW-0238">DNA-binding</keyword>
<dbReference type="PROSITE" id="PS51078">
    <property type="entry name" value="ICLR_ED"/>
    <property type="match status" value="1"/>
</dbReference>
<dbReference type="InterPro" id="IPR050707">
    <property type="entry name" value="HTH_MetabolicPath_Reg"/>
</dbReference>
<keyword evidence="1" id="KW-0805">Transcription regulation</keyword>
<evidence type="ECO:0000256" key="2">
    <source>
        <dbReference type="ARBA" id="ARBA00023125"/>
    </source>
</evidence>
<dbReference type="PANTHER" id="PTHR30136:SF35">
    <property type="entry name" value="HTH-TYPE TRANSCRIPTIONAL REGULATOR RV1719"/>
    <property type="match status" value="1"/>
</dbReference>
<comment type="caution">
    <text evidence="7">The sequence shown here is derived from an EMBL/GenBank/DDBJ whole genome shotgun (WGS) entry which is preliminary data.</text>
</comment>
<evidence type="ECO:0000256" key="3">
    <source>
        <dbReference type="ARBA" id="ARBA00023163"/>
    </source>
</evidence>
<feature type="compositionally biased region" description="Low complexity" evidence="4">
    <location>
        <begin position="269"/>
        <end position="279"/>
    </location>
</feature>
<organism evidence="7">
    <name type="scientific">marine sediment metagenome</name>
    <dbReference type="NCBI Taxonomy" id="412755"/>
    <lineage>
        <taxon>unclassified sequences</taxon>
        <taxon>metagenomes</taxon>
        <taxon>ecological metagenomes</taxon>
    </lineage>
</organism>
<evidence type="ECO:0000259" key="5">
    <source>
        <dbReference type="PROSITE" id="PS51077"/>
    </source>
</evidence>
<feature type="domain" description="HTH iclR-type" evidence="5">
    <location>
        <begin position="16"/>
        <end position="78"/>
    </location>
</feature>
<dbReference type="EMBL" id="BARS01005338">
    <property type="protein sequence ID" value="GAF71886.1"/>
    <property type="molecule type" value="Genomic_DNA"/>
</dbReference>
<dbReference type="GO" id="GO:0003677">
    <property type="term" value="F:DNA binding"/>
    <property type="evidence" value="ECO:0007669"/>
    <property type="project" value="UniProtKB-KW"/>
</dbReference>
<name>X0S9M2_9ZZZZ</name>
<dbReference type="SUPFAM" id="SSF55781">
    <property type="entry name" value="GAF domain-like"/>
    <property type="match status" value="1"/>
</dbReference>
<evidence type="ECO:0000256" key="4">
    <source>
        <dbReference type="SAM" id="MobiDB-lite"/>
    </source>
</evidence>
<dbReference type="InterPro" id="IPR014757">
    <property type="entry name" value="Tscrpt_reg_IclR_C"/>
</dbReference>
<evidence type="ECO:0000259" key="6">
    <source>
        <dbReference type="PROSITE" id="PS51078"/>
    </source>
</evidence>
<dbReference type="GO" id="GO:0045892">
    <property type="term" value="P:negative regulation of DNA-templated transcription"/>
    <property type="evidence" value="ECO:0007669"/>
    <property type="project" value="TreeGrafter"/>
</dbReference>
<dbReference type="SMART" id="SM00346">
    <property type="entry name" value="HTH_ICLR"/>
    <property type="match status" value="1"/>
</dbReference>
<dbReference type="PANTHER" id="PTHR30136">
    <property type="entry name" value="HELIX-TURN-HELIX TRANSCRIPTIONAL REGULATOR, ICLR FAMILY"/>
    <property type="match status" value="1"/>
</dbReference>
<evidence type="ECO:0000313" key="7">
    <source>
        <dbReference type="EMBL" id="GAF71886.1"/>
    </source>
</evidence>
<dbReference type="InterPro" id="IPR029016">
    <property type="entry name" value="GAF-like_dom_sf"/>
</dbReference>
<accession>X0S9M2</accession>
<feature type="domain" description="IclR-ED" evidence="6">
    <location>
        <begin position="79"/>
        <end position="262"/>
    </location>
</feature>
<evidence type="ECO:0000256" key="1">
    <source>
        <dbReference type="ARBA" id="ARBA00023015"/>
    </source>
</evidence>
<dbReference type="Pfam" id="PF01614">
    <property type="entry name" value="IclR_C"/>
    <property type="match status" value="1"/>
</dbReference>
<dbReference type="Pfam" id="PF09339">
    <property type="entry name" value="HTH_IclR"/>
    <property type="match status" value="1"/>
</dbReference>
<evidence type="ECO:0008006" key="8">
    <source>
        <dbReference type="Google" id="ProtNLM"/>
    </source>
</evidence>
<keyword evidence="3" id="KW-0804">Transcription</keyword>
<dbReference type="SUPFAM" id="SSF46785">
    <property type="entry name" value="Winged helix' DNA-binding domain"/>
    <property type="match status" value="1"/>
</dbReference>